<name>A0AAZ3SGR7_ONCTS</name>
<reference evidence="3" key="1">
    <citation type="journal article" date="2018" name="PLoS ONE">
        <title>Chinook salmon (Oncorhynchus tshawytscha) genome and transcriptome.</title>
        <authorList>
            <person name="Christensen K.A."/>
            <person name="Leong J.S."/>
            <person name="Sakhrani D."/>
            <person name="Biagi C.A."/>
            <person name="Minkley D.R."/>
            <person name="Withler R.E."/>
            <person name="Rondeau E.B."/>
            <person name="Koop B.F."/>
            <person name="Devlin R.H."/>
        </authorList>
    </citation>
    <scope>NUCLEOTIDE SEQUENCE [LARGE SCALE GENOMIC DNA]</scope>
</reference>
<feature type="region of interest" description="Disordered" evidence="1">
    <location>
        <begin position="19"/>
        <end position="38"/>
    </location>
</feature>
<dbReference type="Ensembl" id="ENSOTST00005121631.1">
    <property type="protein sequence ID" value="ENSOTSP00005152206.1"/>
    <property type="gene ID" value="ENSOTSG00005048281.1"/>
</dbReference>
<evidence type="ECO:0000256" key="1">
    <source>
        <dbReference type="SAM" id="MobiDB-lite"/>
    </source>
</evidence>
<reference evidence="2" key="2">
    <citation type="submission" date="2025-08" db="UniProtKB">
        <authorList>
            <consortium name="Ensembl"/>
        </authorList>
    </citation>
    <scope>IDENTIFICATION</scope>
</reference>
<proteinExistence type="predicted"/>
<organism evidence="2 3">
    <name type="scientific">Oncorhynchus tshawytscha</name>
    <name type="common">Chinook salmon</name>
    <name type="synonym">Salmo tshawytscha</name>
    <dbReference type="NCBI Taxonomy" id="74940"/>
    <lineage>
        <taxon>Eukaryota</taxon>
        <taxon>Metazoa</taxon>
        <taxon>Chordata</taxon>
        <taxon>Craniata</taxon>
        <taxon>Vertebrata</taxon>
        <taxon>Euteleostomi</taxon>
        <taxon>Actinopterygii</taxon>
        <taxon>Neopterygii</taxon>
        <taxon>Teleostei</taxon>
        <taxon>Protacanthopterygii</taxon>
        <taxon>Salmoniformes</taxon>
        <taxon>Salmonidae</taxon>
        <taxon>Salmoninae</taxon>
        <taxon>Oncorhynchus</taxon>
    </lineage>
</organism>
<dbReference type="Proteomes" id="UP000694402">
    <property type="component" value="Unassembled WGS sequence"/>
</dbReference>
<dbReference type="GO" id="GO:0003676">
    <property type="term" value="F:nucleic acid binding"/>
    <property type="evidence" value="ECO:0007669"/>
    <property type="project" value="InterPro"/>
</dbReference>
<protein>
    <submittedName>
        <fullName evidence="2">Uncharacterized protein</fullName>
    </submittedName>
</protein>
<keyword evidence="3" id="KW-1185">Reference proteome</keyword>
<dbReference type="AlphaFoldDB" id="A0AAZ3SGR7"/>
<accession>A0AAZ3SGR7</accession>
<dbReference type="InterPro" id="IPR036397">
    <property type="entry name" value="RNaseH_sf"/>
</dbReference>
<reference evidence="2" key="3">
    <citation type="submission" date="2025-09" db="UniProtKB">
        <authorList>
            <consortium name="Ensembl"/>
        </authorList>
    </citation>
    <scope>IDENTIFICATION</scope>
</reference>
<evidence type="ECO:0000313" key="3">
    <source>
        <dbReference type="Proteomes" id="UP000694402"/>
    </source>
</evidence>
<evidence type="ECO:0000313" key="2">
    <source>
        <dbReference type="Ensembl" id="ENSOTSP00005152206.1"/>
    </source>
</evidence>
<dbReference type="GeneTree" id="ENSGT01120000272133"/>
<dbReference type="Gene3D" id="3.30.420.10">
    <property type="entry name" value="Ribonuclease H-like superfamily/Ribonuclease H"/>
    <property type="match status" value="1"/>
</dbReference>
<sequence length="198" mass="22503">MRSKVLSIELRDRIVSRRTSGGGYGKNVCSSKDPQEHSGFHQTKMEEVWNHKDSPRAGRPAKLSNWGRRVLVREVTKNLMVTLEFLCGELPEGQPSLQHSTSAIFMVNWPDRSHSSVKGTTASVEFAKRHLKDSPTMRNKILWSNETKTELFGLNTKRHVWRKPGTIPTVKHGGGSIMLWGMFFSGRDWETSQDRGKV</sequence>